<evidence type="ECO:0000256" key="5">
    <source>
        <dbReference type="SAM" id="Coils"/>
    </source>
</evidence>
<feature type="region of interest" description="Disordered" evidence="6">
    <location>
        <begin position="197"/>
        <end position="230"/>
    </location>
</feature>
<dbReference type="InterPro" id="IPR050818">
    <property type="entry name" value="KCNH_animal-type"/>
</dbReference>
<dbReference type="AlphaFoldDB" id="A0A7S0ZWK8"/>
<feature type="domain" description="Ion transport" evidence="8">
    <location>
        <begin position="311"/>
        <end position="560"/>
    </location>
</feature>
<dbReference type="GO" id="GO:0005886">
    <property type="term" value="C:plasma membrane"/>
    <property type="evidence" value="ECO:0007669"/>
    <property type="project" value="TreeGrafter"/>
</dbReference>
<evidence type="ECO:0000256" key="2">
    <source>
        <dbReference type="ARBA" id="ARBA00022692"/>
    </source>
</evidence>
<proteinExistence type="predicted"/>
<accession>A0A7S0ZWK8</accession>
<evidence type="ECO:0000256" key="4">
    <source>
        <dbReference type="ARBA" id="ARBA00023136"/>
    </source>
</evidence>
<keyword evidence="5" id="KW-0175">Coiled coil</keyword>
<dbReference type="Pfam" id="PF00520">
    <property type="entry name" value="Ion_trans"/>
    <property type="match status" value="1"/>
</dbReference>
<evidence type="ECO:0000256" key="1">
    <source>
        <dbReference type="ARBA" id="ARBA00004141"/>
    </source>
</evidence>
<feature type="region of interest" description="Disordered" evidence="6">
    <location>
        <begin position="136"/>
        <end position="178"/>
    </location>
</feature>
<dbReference type="PANTHER" id="PTHR10217:SF435">
    <property type="entry name" value="POTASSIUM VOLTAGE-GATED CHANNEL PROTEIN EAG"/>
    <property type="match status" value="1"/>
</dbReference>
<feature type="compositionally biased region" description="Polar residues" evidence="6">
    <location>
        <begin position="217"/>
        <end position="230"/>
    </location>
</feature>
<protein>
    <recommendedName>
        <fullName evidence="8">Ion transport domain-containing protein</fullName>
    </recommendedName>
</protein>
<keyword evidence="3 7" id="KW-1133">Transmembrane helix</keyword>
<reference evidence="9" key="1">
    <citation type="submission" date="2021-01" db="EMBL/GenBank/DDBJ databases">
        <authorList>
            <person name="Corre E."/>
            <person name="Pelletier E."/>
            <person name="Niang G."/>
            <person name="Scheremetjew M."/>
            <person name="Finn R."/>
            <person name="Kale V."/>
            <person name="Holt S."/>
            <person name="Cochrane G."/>
            <person name="Meng A."/>
            <person name="Brown T."/>
            <person name="Cohen L."/>
        </authorList>
    </citation>
    <scope>NUCLEOTIDE SEQUENCE</scope>
</reference>
<feature type="transmembrane region" description="Helical" evidence="7">
    <location>
        <begin position="385"/>
        <end position="408"/>
    </location>
</feature>
<keyword evidence="2 7" id="KW-0812">Transmembrane</keyword>
<comment type="subcellular location">
    <subcellularLocation>
        <location evidence="1">Membrane</location>
        <topology evidence="1">Multi-pass membrane protein</topology>
    </subcellularLocation>
</comment>
<dbReference type="InterPro" id="IPR005821">
    <property type="entry name" value="Ion_trans_dom"/>
</dbReference>
<dbReference type="SUPFAM" id="SSF81324">
    <property type="entry name" value="Voltage-gated potassium channels"/>
    <property type="match status" value="1"/>
</dbReference>
<dbReference type="Gene3D" id="1.10.287.70">
    <property type="match status" value="1"/>
</dbReference>
<gene>
    <name evidence="9" type="ORF">NSCI0253_LOCUS9235</name>
</gene>
<feature type="transmembrane region" description="Helical" evidence="7">
    <location>
        <begin position="532"/>
        <end position="552"/>
    </location>
</feature>
<dbReference type="EMBL" id="HBFQ01013303">
    <property type="protein sequence ID" value="CAD8834887.1"/>
    <property type="molecule type" value="Transcribed_RNA"/>
</dbReference>
<evidence type="ECO:0000256" key="6">
    <source>
        <dbReference type="SAM" id="MobiDB-lite"/>
    </source>
</evidence>
<name>A0A7S0ZWK8_NOCSC</name>
<evidence type="ECO:0000259" key="8">
    <source>
        <dbReference type="Pfam" id="PF00520"/>
    </source>
</evidence>
<dbReference type="InterPro" id="IPR018490">
    <property type="entry name" value="cNMP-bd_dom_sf"/>
</dbReference>
<evidence type="ECO:0000256" key="7">
    <source>
        <dbReference type="SAM" id="Phobius"/>
    </source>
</evidence>
<evidence type="ECO:0000256" key="3">
    <source>
        <dbReference type="ARBA" id="ARBA00022989"/>
    </source>
</evidence>
<dbReference type="PANTHER" id="PTHR10217">
    <property type="entry name" value="VOLTAGE AND LIGAND GATED POTASSIUM CHANNEL"/>
    <property type="match status" value="1"/>
</dbReference>
<dbReference type="GO" id="GO:0005249">
    <property type="term" value="F:voltage-gated potassium channel activity"/>
    <property type="evidence" value="ECO:0007669"/>
    <property type="project" value="TreeGrafter"/>
</dbReference>
<keyword evidence="4 7" id="KW-0472">Membrane</keyword>
<dbReference type="SUPFAM" id="SSF51206">
    <property type="entry name" value="cAMP-binding domain-like"/>
    <property type="match status" value="1"/>
</dbReference>
<evidence type="ECO:0000313" key="9">
    <source>
        <dbReference type="EMBL" id="CAD8834887.1"/>
    </source>
</evidence>
<organism evidence="9">
    <name type="scientific">Noctiluca scintillans</name>
    <name type="common">Sea sparkle</name>
    <name type="synonym">Red tide dinoflagellate</name>
    <dbReference type="NCBI Taxonomy" id="2966"/>
    <lineage>
        <taxon>Eukaryota</taxon>
        <taxon>Sar</taxon>
        <taxon>Alveolata</taxon>
        <taxon>Dinophyceae</taxon>
        <taxon>Noctilucales</taxon>
        <taxon>Noctilucaceae</taxon>
        <taxon>Noctiluca</taxon>
    </lineage>
</organism>
<feature type="region of interest" description="Disordered" evidence="6">
    <location>
        <begin position="46"/>
        <end position="69"/>
    </location>
</feature>
<sequence>MQATSAYSLFEELVQKLTSEHVQLLSKLNSLEIENRLLKERVRVQGYPPQTHPDDTERCESRGSGRRVEVHGPSEYNLRKQSIDDIREAELRDLRCELRKAVLFENEPSNSSSDSLGDPVTDLDAATTSVPAVDASVKHGPMPVRGLHSPETLRCTPSSPTCPSPLKLPSPRCSDDSAIGDCSSEDHWDRFVTTEEFSISSVPEQGEEERGTDQRFSHSTRGPPSTFISDSHNPSIFWGKSWAEPMRSWPNSQCTSMVKLKADASRSVRTFDQSVRRGSRVTSRVVSGEVTREDNFTKSFVMRPDSMLRIVWDIVSTVMVSYDVIRMPIDLVFASSEAVASEVLDAIVTVFWTFDIPCSFATGFHSAGLVEMRPRKIARRYARSWFALDFIIVVADWTLFIVALHGGVEVVPFMRLGKTARIVRMLRAVRILRFAKFYRILSELFVHFKSEQSRGIFAILVMVACIVLINHYIACGWIWLGTLSVCDRTWLENVDPADGEAYQYATALHWSLTQFTPASMDVTATNILERTYSILVLLFGLVTFTSFVSSITSSMTHLRKIRSEPEKQEAILREYFSQNKVTAELGQRILNFLWANHFSIKKRLHEKDVPILGLLPDFLRVKIREELHMSVIIRHPFLMRYSALNVAGVNELCHRGVEEVSLIAGDELFSNGSLASKMFFITGGVMNYKHTVPLLCCDVRNQDWACEPALWLKWVHVGRLVAQTTVEVSSLDVSIFRETILKHEMHLDFVMAYRRLFSEMAPDSDICGDSKQLERLVRIAARECMYSCTTHLSSATNKVCDRLSSKTLSSFV</sequence>
<feature type="transmembrane region" description="Helical" evidence="7">
    <location>
        <begin position="455"/>
        <end position="480"/>
    </location>
</feature>
<feature type="compositionally biased region" description="Basic and acidic residues" evidence="6">
    <location>
        <begin position="52"/>
        <end position="69"/>
    </location>
</feature>
<dbReference type="GO" id="GO:0042391">
    <property type="term" value="P:regulation of membrane potential"/>
    <property type="evidence" value="ECO:0007669"/>
    <property type="project" value="TreeGrafter"/>
</dbReference>
<feature type="coiled-coil region" evidence="5">
    <location>
        <begin position="14"/>
        <end position="41"/>
    </location>
</feature>